<dbReference type="EMBL" id="CM035417">
    <property type="protein sequence ID" value="KAH7422453.1"/>
    <property type="molecule type" value="Genomic_DNA"/>
</dbReference>
<dbReference type="InterPro" id="IPR039609">
    <property type="entry name" value="VQ_15/22"/>
</dbReference>
<dbReference type="AlphaFoldDB" id="A0A8T2TKV6"/>
<feature type="compositionally biased region" description="Polar residues" evidence="1">
    <location>
        <begin position="259"/>
        <end position="273"/>
    </location>
</feature>
<organism evidence="3 4">
    <name type="scientific">Ceratopteris richardii</name>
    <name type="common">Triangle waterfern</name>
    <dbReference type="NCBI Taxonomy" id="49495"/>
    <lineage>
        <taxon>Eukaryota</taxon>
        <taxon>Viridiplantae</taxon>
        <taxon>Streptophyta</taxon>
        <taxon>Embryophyta</taxon>
        <taxon>Tracheophyta</taxon>
        <taxon>Polypodiopsida</taxon>
        <taxon>Polypodiidae</taxon>
        <taxon>Polypodiales</taxon>
        <taxon>Pteridineae</taxon>
        <taxon>Pteridaceae</taxon>
        <taxon>Parkerioideae</taxon>
        <taxon>Ceratopteris</taxon>
    </lineage>
</organism>
<protein>
    <recommendedName>
        <fullName evidence="2">VQ domain-containing protein</fullName>
    </recommendedName>
</protein>
<proteinExistence type="predicted"/>
<dbReference type="InterPro" id="IPR008889">
    <property type="entry name" value="VQ"/>
</dbReference>
<evidence type="ECO:0000313" key="3">
    <source>
        <dbReference type="EMBL" id="KAH7422453.1"/>
    </source>
</evidence>
<reference evidence="3" key="1">
    <citation type="submission" date="2021-08" db="EMBL/GenBank/DDBJ databases">
        <title>WGS assembly of Ceratopteris richardii.</title>
        <authorList>
            <person name="Marchant D.B."/>
            <person name="Chen G."/>
            <person name="Jenkins J."/>
            <person name="Shu S."/>
            <person name="Leebens-Mack J."/>
            <person name="Grimwood J."/>
            <person name="Schmutz J."/>
            <person name="Soltis P."/>
            <person name="Soltis D."/>
            <person name="Chen Z.-H."/>
        </authorList>
    </citation>
    <scope>NUCLEOTIDE SEQUENCE</scope>
    <source>
        <strain evidence="3">Whitten #5841</strain>
        <tissue evidence="3">Leaf</tissue>
    </source>
</reference>
<sequence>MQAGYGASAPRNPLDNQAPRFQGLAQSDIRDVGDELEKRASAMHQTGMQGESYENKSVFSGKREIGSACMNAPVEESYGSSRVLPEEEGLSGQNTSIGPEESLESRRALLSCSMGPVRTKKKRKSRASCKAPIRVFPTDASNFMAMVHKLTGISSDITPFHTTYQQAWNPKILPFNQGLPTLDTSTLLLPTSSVHVMNGMRFPGIQALSSQTQHSSAHSDTNKGGQMGQPLTSLDHKSLCRNLNSSSFPCLWESSHTAQKSTGNQQHQISEGFSRQDFPRTDMAVGPSLLPSNTLSRLEMLLADQDKLAPSNTNMLTSSISKEELL</sequence>
<dbReference type="Pfam" id="PF05678">
    <property type="entry name" value="VQ"/>
    <property type="match status" value="1"/>
</dbReference>
<gene>
    <name evidence="3" type="ORF">KP509_12G009300</name>
</gene>
<keyword evidence="4" id="KW-1185">Reference proteome</keyword>
<name>A0A8T2TKV6_CERRI</name>
<comment type="caution">
    <text evidence="3">The sequence shown here is derived from an EMBL/GenBank/DDBJ whole genome shotgun (WGS) entry which is preliminary data.</text>
</comment>
<accession>A0A8T2TKV6</accession>
<evidence type="ECO:0000313" key="4">
    <source>
        <dbReference type="Proteomes" id="UP000825935"/>
    </source>
</evidence>
<dbReference type="PANTHER" id="PTHR33179:SF4">
    <property type="entry name" value="VQ MOTIF-CONTAINING PROTEIN"/>
    <property type="match status" value="1"/>
</dbReference>
<feature type="compositionally biased region" description="Polar residues" evidence="1">
    <location>
        <begin position="208"/>
        <end position="232"/>
    </location>
</feature>
<evidence type="ECO:0000259" key="2">
    <source>
        <dbReference type="Pfam" id="PF05678"/>
    </source>
</evidence>
<feature type="region of interest" description="Disordered" evidence="1">
    <location>
        <begin position="1"/>
        <end position="26"/>
    </location>
</feature>
<feature type="region of interest" description="Disordered" evidence="1">
    <location>
        <begin position="259"/>
        <end position="282"/>
    </location>
</feature>
<feature type="region of interest" description="Disordered" evidence="1">
    <location>
        <begin position="208"/>
        <end position="233"/>
    </location>
</feature>
<dbReference type="PANTHER" id="PTHR33179">
    <property type="entry name" value="VQ MOTIF-CONTAINING PROTEIN"/>
    <property type="match status" value="1"/>
</dbReference>
<evidence type="ECO:0000256" key="1">
    <source>
        <dbReference type="SAM" id="MobiDB-lite"/>
    </source>
</evidence>
<dbReference type="Proteomes" id="UP000825935">
    <property type="component" value="Chromosome 12"/>
</dbReference>
<feature type="domain" description="VQ" evidence="2">
    <location>
        <begin position="138"/>
        <end position="156"/>
    </location>
</feature>
<dbReference type="OrthoDB" id="1933447at2759"/>
<feature type="region of interest" description="Disordered" evidence="1">
    <location>
        <begin position="79"/>
        <end position="103"/>
    </location>
</feature>